<dbReference type="Proteomes" id="UP000632498">
    <property type="component" value="Unassembled WGS sequence"/>
</dbReference>
<name>A0A917BRH3_9PROT</name>
<reference evidence="3" key="1">
    <citation type="journal article" date="2014" name="Int. J. Syst. Evol. Microbiol.">
        <title>Complete genome sequence of Corynebacterium casei LMG S-19264T (=DSM 44701T), isolated from a smear-ripened cheese.</title>
        <authorList>
            <consortium name="US DOE Joint Genome Institute (JGI-PGF)"/>
            <person name="Walter F."/>
            <person name="Albersmeier A."/>
            <person name="Kalinowski J."/>
            <person name="Ruckert C."/>
        </authorList>
    </citation>
    <scope>NUCLEOTIDE SEQUENCE</scope>
    <source>
        <strain evidence="3">CGMCC 1.15254</strain>
    </source>
</reference>
<reference evidence="3" key="2">
    <citation type="submission" date="2020-09" db="EMBL/GenBank/DDBJ databases">
        <authorList>
            <person name="Sun Q."/>
            <person name="Zhou Y."/>
        </authorList>
    </citation>
    <scope>NUCLEOTIDE SEQUENCE</scope>
    <source>
        <strain evidence="3">CGMCC 1.15254</strain>
    </source>
</reference>
<evidence type="ECO:0008006" key="5">
    <source>
        <dbReference type="Google" id="ProtNLM"/>
    </source>
</evidence>
<dbReference type="EMBL" id="BMHV01000001">
    <property type="protein sequence ID" value="GGF51757.1"/>
    <property type="molecule type" value="Genomic_DNA"/>
</dbReference>
<dbReference type="AlphaFoldDB" id="A0A917BRH3"/>
<evidence type="ECO:0000256" key="2">
    <source>
        <dbReference type="SAM" id="SignalP"/>
    </source>
</evidence>
<sequence>MELSPVSFFKSCKTLFAMAALLFLQACSSSPYVEDWNRERISQIPENGIEVAICFDKTIHSRQQVLDLAKKECKIRVTEVQNLVQYKELGQVKYLDQAEGELFAGPVERQRKLKAILASIQLGYLENDIWECPIATPNRIKFKCLYDPNATDSAQSGTSVPMPEQDIELPPELPEDLKP</sequence>
<evidence type="ECO:0000313" key="4">
    <source>
        <dbReference type="Proteomes" id="UP000632498"/>
    </source>
</evidence>
<evidence type="ECO:0000313" key="3">
    <source>
        <dbReference type="EMBL" id="GGF51757.1"/>
    </source>
</evidence>
<keyword evidence="4" id="KW-1185">Reference proteome</keyword>
<protein>
    <recommendedName>
        <fullName evidence="5">DUF4156 domain-containing protein</fullName>
    </recommendedName>
</protein>
<feature type="region of interest" description="Disordered" evidence="1">
    <location>
        <begin position="152"/>
        <end position="179"/>
    </location>
</feature>
<gene>
    <name evidence="3" type="ORF">GCM10011332_01220</name>
</gene>
<comment type="caution">
    <text evidence="3">The sequence shown here is derived from an EMBL/GenBank/DDBJ whole genome shotgun (WGS) entry which is preliminary data.</text>
</comment>
<feature type="signal peptide" evidence="2">
    <location>
        <begin position="1"/>
        <end position="19"/>
    </location>
</feature>
<feature type="chain" id="PRO_5036949777" description="DUF4156 domain-containing protein" evidence="2">
    <location>
        <begin position="20"/>
        <end position="179"/>
    </location>
</feature>
<proteinExistence type="predicted"/>
<accession>A0A917BRH3</accession>
<organism evidence="3 4">
    <name type="scientific">Terasakiella brassicae</name>
    <dbReference type="NCBI Taxonomy" id="1634917"/>
    <lineage>
        <taxon>Bacteria</taxon>
        <taxon>Pseudomonadati</taxon>
        <taxon>Pseudomonadota</taxon>
        <taxon>Alphaproteobacteria</taxon>
        <taxon>Rhodospirillales</taxon>
        <taxon>Terasakiellaceae</taxon>
        <taxon>Terasakiella</taxon>
    </lineage>
</organism>
<keyword evidence="2" id="KW-0732">Signal</keyword>
<evidence type="ECO:0000256" key="1">
    <source>
        <dbReference type="SAM" id="MobiDB-lite"/>
    </source>
</evidence>